<evidence type="ECO:0000313" key="2">
    <source>
        <dbReference type="Proteomes" id="UP001060215"/>
    </source>
</evidence>
<evidence type="ECO:0000313" key="1">
    <source>
        <dbReference type="EMBL" id="KAI8004245.1"/>
    </source>
</evidence>
<keyword evidence="2" id="KW-1185">Reference proteome</keyword>
<comment type="caution">
    <text evidence="1">The sequence shown here is derived from an EMBL/GenBank/DDBJ whole genome shotgun (WGS) entry which is preliminary data.</text>
</comment>
<sequence length="95" mass="11051">MVEEDNIFTLCSFCLRLLDILMDVLPSKVDRQAYQNQNMRQLNQKLLLLEQELREMKAEMLKGKRQNEEPSEDATGKKNSHGEIQVVFSNSLSCF</sequence>
<organism evidence="1 2">
    <name type="scientific">Camellia lanceoleosa</name>
    <dbReference type="NCBI Taxonomy" id="1840588"/>
    <lineage>
        <taxon>Eukaryota</taxon>
        <taxon>Viridiplantae</taxon>
        <taxon>Streptophyta</taxon>
        <taxon>Embryophyta</taxon>
        <taxon>Tracheophyta</taxon>
        <taxon>Spermatophyta</taxon>
        <taxon>Magnoliopsida</taxon>
        <taxon>eudicotyledons</taxon>
        <taxon>Gunneridae</taxon>
        <taxon>Pentapetalae</taxon>
        <taxon>asterids</taxon>
        <taxon>Ericales</taxon>
        <taxon>Theaceae</taxon>
        <taxon>Camellia</taxon>
    </lineage>
</organism>
<proteinExistence type="predicted"/>
<dbReference type="Proteomes" id="UP001060215">
    <property type="component" value="Chromosome 9"/>
</dbReference>
<name>A0ACC0GVC0_9ERIC</name>
<accession>A0ACC0GVC0</accession>
<gene>
    <name evidence="1" type="ORF">LOK49_LG08G01120</name>
</gene>
<protein>
    <submittedName>
        <fullName evidence="1">Uncharacterized protein</fullName>
    </submittedName>
</protein>
<dbReference type="EMBL" id="CM045766">
    <property type="protein sequence ID" value="KAI8004245.1"/>
    <property type="molecule type" value="Genomic_DNA"/>
</dbReference>
<reference evidence="1 2" key="1">
    <citation type="journal article" date="2022" name="Plant J.">
        <title>Chromosome-level genome of Camellia lanceoleosa provides a valuable resource for understanding genome evolution and self-incompatibility.</title>
        <authorList>
            <person name="Gong W."/>
            <person name="Xiao S."/>
            <person name="Wang L."/>
            <person name="Liao Z."/>
            <person name="Chang Y."/>
            <person name="Mo W."/>
            <person name="Hu G."/>
            <person name="Li W."/>
            <person name="Zhao G."/>
            <person name="Zhu H."/>
            <person name="Hu X."/>
            <person name="Ji K."/>
            <person name="Xiang X."/>
            <person name="Song Q."/>
            <person name="Yuan D."/>
            <person name="Jin S."/>
            <person name="Zhang L."/>
        </authorList>
    </citation>
    <scope>NUCLEOTIDE SEQUENCE [LARGE SCALE GENOMIC DNA]</scope>
    <source>
        <strain evidence="1">SQ_2022a</strain>
    </source>
</reference>